<comment type="caution">
    <text evidence="1">The sequence shown here is derived from an EMBL/GenBank/DDBJ whole genome shotgun (WGS) entry which is preliminary data.</text>
</comment>
<protein>
    <submittedName>
        <fullName evidence="1">Uncharacterized protein</fullName>
    </submittedName>
</protein>
<evidence type="ECO:0000313" key="2">
    <source>
        <dbReference type="Proteomes" id="UP000708208"/>
    </source>
</evidence>
<dbReference type="Proteomes" id="UP000708208">
    <property type="component" value="Unassembled WGS sequence"/>
</dbReference>
<proteinExistence type="predicted"/>
<dbReference type="EMBL" id="CAJVCH010216244">
    <property type="protein sequence ID" value="CAG7731617.1"/>
    <property type="molecule type" value="Genomic_DNA"/>
</dbReference>
<organism evidence="1 2">
    <name type="scientific">Allacma fusca</name>
    <dbReference type="NCBI Taxonomy" id="39272"/>
    <lineage>
        <taxon>Eukaryota</taxon>
        <taxon>Metazoa</taxon>
        <taxon>Ecdysozoa</taxon>
        <taxon>Arthropoda</taxon>
        <taxon>Hexapoda</taxon>
        <taxon>Collembola</taxon>
        <taxon>Symphypleona</taxon>
        <taxon>Sminthuridae</taxon>
        <taxon>Allacma</taxon>
    </lineage>
</organism>
<reference evidence="1" key="1">
    <citation type="submission" date="2021-06" db="EMBL/GenBank/DDBJ databases">
        <authorList>
            <person name="Hodson N. C."/>
            <person name="Mongue J. A."/>
            <person name="Jaron S. K."/>
        </authorList>
    </citation>
    <scope>NUCLEOTIDE SEQUENCE</scope>
</reference>
<name>A0A8J2K972_9HEXA</name>
<gene>
    <name evidence="1" type="ORF">AFUS01_LOCUS20194</name>
</gene>
<accession>A0A8J2K972</accession>
<keyword evidence="2" id="KW-1185">Reference proteome</keyword>
<feature type="non-terminal residue" evidence="1">
    <location>
        <position position="1"/>
    </location>
</feature>
<sequence>MFSLSNHLLKKLWLDSLGLMKLFITLAVLIGTMMPPVFCKDVGAAGTNSVSTGKVITSENSAPTVHVQPRHCGTKGFPCE</sequence>
<dbReference type="AlphaFoldDB" id="A0A8J2K972"/>
<evidence type="ECO:0000313" key="1">
    <source>
        <dbReference type="EMBL" id="CAG7731617.1"/>
    </source>
</evidence>